<dbReference type="Pfam" id="PF21760">
    <property type="entry name" value="SecD_1st"/>
    <property type="match status" value="1"/>
</dbReference>
<comment type="subunit">
    <text evidence="10">Forms a complex with SecD. Part of the essential Sec protein translocation apparatus which comprises SecA, SecYEG and auxiliary proteins SecDF. Other proteins may also be involved.</text>
</comment>
<dbReference type="NCBIfam" id="TIGR00966">
    <property type="entry name" value="transloc_SecF"/>
    <property type="match status" value="1"/>
</dbReference>
<dbReference type="InterPro" id="IPR022813">
    <property type="entry name" value="SecD/SecF_arch_bac"/>
</dbReference>
<evidence type="ECO:0000256" key="4">
    <source>
        <dbReference type="ARBA" id="ARBA00022692"/>
    </source>
</evidence>
<feature type="domain" description="Protein translocase subunit SecDF P1" evidence="13">
    <location>
        <begin position="62"/>
        <end position="119"/>
    </location>
</feature>
<feature type="domain" description="Protein export membrane protein SecD/SecF C-terminal" evidence="12">
    <location>
        <begin position="261"/>
        <end position="430"/>
    </location>
</feature>
<dbReference type="InterPro" id="IPR055344">
    <property type="entry name" value="SecD_SecF_C_bact"/>
</dbReference>
<dbReference type="InterPro" id="IPR022646">
    <property type="entry name" value="SecD/SecF_CS"/>
</dbReference>
<dbReference type="Pfam" id="PF22599">
    <property type="entry name" value="SecDF_P1_head"/>
    <property type="match status" value="1"/>
</dbReference>
<evidence type="ECO:0000256" key="7">
    <source>
        <dbReference type="ARBA" id="ARBA00023010"/>
    </source>
</evidence>
<name>A0ABW8EUC0_STRT5</name>
<evidence type="ECO:0000256" key="6">
    <source>
        <dbReference type="ARBA" id="ARBA00022989"/>
    </source>
</evidence>
<reference evidence="15 16" key="1">
    <citation type="submission" date="2024-10" db="EMBL/GenBank/DDBJ databases">
        <title>The Natural Products Discovery Center: Release of the First 8490 Sequenced Strains for Exploring Actinobacteria Biosynthetic Diversity.</title>
        <authorList>
            <person name="Kalkreuter E."/>
            <person name="Kautsar S.A."/>
            <person name="Yang D."/>
            <person name="Bader C.D."/>
            <person name="Teijaro C.N."/>
            <person name="Fluegel L."/>
            <person name="Davis C.M."/>
            <person name="Simpson J.R."/>
            <person name="Lauterbach L."/>
            <person name="Steele A.D."/>
            <person name="Gui C."/>
            <person name="Meng S."/>
            <person name="Li G."/>
            <person name="Viehrig K."/>
            <person name="Ye F."/>
            <person name="Su P."/>
            <person name="Kiefer A.F."/>
            <person name="Nichols A."/>
            <person name="Cepeda A.J."/>
            <person name="Yan W."/>
            <person name="Fan B."/>
            <person name="Jiang Y."/>
            <person name="Adhikari A."/>
            <person name="Zheng C.-J."/>
            <person name="Schuster L."/>
            <person name="Cowan T.M."/>
            <person name="Smanski M.J."/>
            <person name="Chevrette M.G."/>
            <person name="De Carvalho L.P.S."/>
            <person name="Shen B."/>
        </authorList>
    </citation>
    <scope>NUCLEOTIDE SEQUENCE [LARGE SCALE GENOMIC DNA]</scope>
    <source>
        <strain evidence="15 16">NPDC087220</strain>
    </source>
</reference>
<comment type="similarity">
    <text evidence="9">Belongs to the SecD/SecF family. SecD subfamily.</text>
</comment>
<feature type="transmembrane region" description="Helical" evidence="9">
    <location>
        <begin position="472"/>
        <end position="492"/>
    </location>
</feature>
<evidence type="ECO:0000256" key="11">
    <source>
        <dbReference type="SAM" id="MobiDB-lite"/>
    </source>
</evidence>
<dbReference type="NCBIfam" id="NF009583">
    <property type="entry name" value="PRK13024.1-3"/>
    <property type="match status" value="1"/>
</dbReference>
<feature type="transmembrane region" description="Helical" evidence="9">
    <location>
        <begin position="333"/>
        <end position="352"/>
    </location>
</feature>
<dbReference type="SUPFAM" id="SSF82866">
    <property type="entry name" value="Multidrug efflux transporter AcrB transmembrane domain"/>
    <property type="match status" value="2"/>
</dbReference>
<dbReference type="InterPro" id="IPR005665">
    <property type="entry name" value="SecF_bac"/>
</dbReference>
<feature type="compositionally biased region" description="Basic residues" evidence="11">
    <location>
        <begin position="742"/>
        <end position="754"/>
    </location>
</feature>
<keyword evidence="8 9" id="KW-0472">Membrane</keyword>
<dbReference type="Gene3D" id="3.30.1360.200">
    <property type="match status" value="1"/>
</dbReference>
<dbReference type="InterPro" id="IPR022645">
    <property type="entry name" value="SecD/SecF_bac"/>
</dbReference>
<organism evidence="15 16">
    <name type="scientific">Streptomyces toxytricini</name>
    <name type="common">Actinomyces toxytricini</name>
    <dbReference type="NCBI Taxonomy" id="67369"/>
    <lineage>
        <taxon>Bacteria</taxon>
        <taxon>Bacillati</taxon>
        <taxon>Actinomycetota</taxon>
        <taxon>Actinomycetes</taxon>
        <taxon>Kitasatosporales</taxon>
        <taxon>Streptomycetaceae</taxon>
        <taxon>Streptomyces</taxon>
    </lineage>
</organism>
<dbReference type="InterPro" id="IPR054384">
    <property type="entry name" value="SecDF_P1_head"/>
</dbReference>
<comment type="subunit">
    <text evidence="9">Forms a complex with SecF. Part of the essential Sec protein translocation apparatus which comprises SecA, SecYEG and auxiliary proteins SecDF. Other proteins may also be involved.</text>
</comment>
<feature type="domain" description="Protein export membrane protein SecD/SecF C-terminal" evidence="12">
    <location>
        <begin position="555"/>
        <end position="739"/>
    </location>
</feature>
<comment type="caution">
    <text evidence="15">The sequence shown here is derived from an EMBL/GenBank/DDBJ whole genome shotgun (WGS) entry which is preliminary data.</text>
</comment>
<feature type="transmembrane region" description="Helical" evidence="9">
    <location>
        <begin position="688"/>
        <end position="706"/>
    </location>
</feature>
<feature type="transmembrane region" description="Helical" evidence="9">
    <location>
        <begin position="636"/>
        <end position="657"/>
    </location>
</feature>
<evidence type="ECO:0000256" key="5">
    <source>
        <dbReference type="ARBA" id="ARBA00022927"/>
    </source>
</evidence>
<dbReference type="HAMAP" id="MF_01464_B">
    <property type="entry name" value="SecF_B"/>
    <property type="match status" value="1"/>
</dbReference>
<evidence type="ECO:0000259" key="13">
    <source>
        <dbReference type="Pfam" id="PF21760"/>
    </source>
</evidence>
<dbReference type="Proteomes" id="UP001617351">
    <property type="component" value="Unassembled WGS sequence"/>
</dbReference>
<dbReference type="InterPro" id="IPR048634">
    <property type="entry name" value="SecD_SecF_C"/>
</dbReference>
<evidence type="ECO:0000259" key="12">
    <source>
        <dbReference type="Pfam" id="PF02355"/>
    </source>
</evidence>
<dbReference type="Pfam" id="PF07549">
    <property type="entry name" value="Sec_GG"/>
    <property type="match status" value="2"/>
</dbReference>
<keyword evidence="7 9" id="KW-0811">Translocation</keyword>
<comment type="subcellular location">
    <subcellularLocation>
        <location evidence="1 9">Cell membrane</location>
        <topology evidence="1 9">Multi-pass membrane protein</topology>
    </subcellularLocation>
</comment>
<keyword evidence="16" id="KW-1185">Reference proteome</keyword>
<feature type="transmembrane region" description="Helical" evidence="9">
    <location>
        <begin position="273"/>
        <end position="298"/>
    </location>
</feature>
<keyword evidence="4 9" id="KW-0812">Transmembrane</keyword>
<feature type="transmembrane region" description="Helical" evidence="9">
    <location>
        <begin position="712"/>
        <end position="738"/>
    </location>
</feature>
<feature type="transmembrane region" description="Helical" evidence="9">
    <location>
        <begin position="373"/>
        <end position="399"/>
    </location>
</feature>
<dbReference type="PANTHER" id="PTHR30081">
    <property type="entry name" value="PROTEIN-EXPORT MEMBRANE PROTEIN SEC"/>
    <property type="match status" value="1"/>
</dbReference>
<evidence type="ECO:0000256" key="9">
    <source>
        <dbReference type="HAMAP-Rule" id="MF_01463"/>
    </source>
</evidence>
<dbReference type="HAMAP" id="MF_01463_B">
    <property type="entry name" value="SecD_B"/>
    <property type="match status" value="1"/>
</dbReference>
<comment type="function">
    <text evidence="9">Part of the Sec protein translocase complex. Interacts with the SecYEG preprotein conducting channel. SecDF uses the proton motive force (PMF) to complete protein translocation after the ATP-dependent function of SecA.</text>
</comment>
<gene>
    <name evidence="9 15" type="primary">secD</name>
    <name evidence="10" type="synonym">secF</name>
    <name evidence="15" type="ORF">ACIO7M_30795</name>
</gene>
<dbReference type="NCBIfam" id="TIGR00916">
    <property type="entry name" value="2A0604s01"/>
    <property type="match status" value="1"/>
</dbReference>
<dbReference type="Gene3D" id="1.20.1640.10">
    <property type="entry name" value="Multidrug efflux transporter AcrB transmembrane domain"/>
    <property type="match status" value="2"/>
</dbReference>
<evidence type="ECO:0000256" key="8">
    <source>
        <dbReference type="ARBA" id="ARBA00023136"/>
    </source>
</evidence>
<accession>A0ABW8EUC0</accession>
<comment type="similarity">
    <text evidence="10">Belongs to the SecD/SecF family. SecF subfamily.</text>
</comment>
<comment type="caution">
    <text evidence="9">Lacks conserved residue(s) required for the propagation of feature annotation.</text>
</comment>
<dbReference type="InterPro" id="IPR048631">
    <property type="entry name" value="SecD_1st"/>
</dbReference>
<proteinExistence type="inferred from homology"/>
<evidence type="ECO:0000256" key="2">
    <source>
        <dbReference type="ARBA" id="ARBA00022448"/>
    </source>
</evidence>
<feature type="transmembrane region" description="Helical" evidence="9">
    <location>
        <begin position="411"/>
        <end position="434"/>
    </location>
</feature>
<evidence type="ECO:0000313" key="15">
    <source>
        <dbReference type="EMBL" id="MFJ2825471.1"/>
    </source>
</evidence>
<feature type="transmembrane region" description="Helical" evidence="9">
    <location>
        <begin position="585"/>
        <end position="602"/>
    </location>
</feature>
<dbReference type="Gene3D" id="3.30.70.3400">
    <property type="match status" value="1"/>
</dbReference>
<feature type="transmembrane region" description="Helical" evidence="9">
    <location>
        <begin position="305"/>
        <end position="327"/>
    </location>
</feature>
<keyword evidence="3 9" id="KW-1003">Cell membrane</keyword>
<dbReference type="NCBIfam" id="TIGR01129">
    <property type="entry name" value="secD"/>
    <property type="match status" value="1"/>
</dbReference>
<evidence type="ECO:0000313" key="16">
    <source>
        <dbReference type="Proteomes" id="UP001617351"/>
    </source>
</evidence>
<evidence type="ECO:0000256" key="1">
    <source>
        <dbReference type="ARBA" id="ARBA00004651"/>
    </source>
</evidence>
<feature type="transmembrane region" description="Helical" evidence="9">
    <location>
        <begin position="609"/>
        <end position="630"/>
    </location>
</feature>
<evidence type="ECO:0000259" key="14">
    <source>
        <dbReference type="Pfam" id="PF22599"/>
    </source>
</evidence>
<evidence type="ECO:0000256" key="10">
    <source>
        <dbReference type="HAMAP-Rule" id="MF_01464"/>
    </source>
</evidence>
<dbReference type="InterPro" id="IPR005791">
    <property type="entry name" value="SecD"/>
</dbReference>
<feature type="region of interest" description="Disordered" evidence="11">
    <location>
        <begin position="737"/>
        <end position="771"/>
    </location>
</feature>
<sequence>MPRHHKRSLRTRALLALAVLAAALTIALTVPVRLGLDLSGGTQIVLETRPTPSAGISREATDRTVEVLRGRIDALGLAEPTLVRSGDHRIIVELPGVQDPSKAADVLGRTAQLTIHAVQGRADTDAPAADPAAERVLPDESGQPLRLKAAALRGDGVKGAAARFDPRNGTGWHITVDFTGQGSAQWAEITGEAACRPVGDTGRRIAIVLDDTIISSPGIDPSVACGAGIGGGATRITGSFSDTEARDLALLISGGALPVPVEIIEQRVIGPTLGAAAVTAAAWAAAIGTALTALFVIAVYRLMGLLAALALTCHGLISYAALAALGATLTLPGLAGFVLTIGMAVDANVLVLERAREDFAARTRPTARSALTAGFRGALSAIADSNITTLIAAALLFALASGPVRGFGVTLGIGVLASMISTLLITRVLADYAASRSSVHRRPRITGIADTGWTRDRLLRRNPHLMRRPRRWLAVSAALLVAAASGILVRGLDLGIEFSGGRLIEYATSRSVDPEDARTALAETGFPRTLVQASGDNELTVRAEHLTNAQTATVTETITRLGGDAQKIRDELVGPTLGEELRRNALIALGLALAAQLAYLTFRFRWRFATAAVAALAHDVLILVGVFAWLGKPVDGIFLAALLTVIGYSVNDSVVLFDRIRELLARNRTAPLPLTANRAILHTLPRTVNTGMGAALVLTALAVLAEDTLTDFALALLIGLAIGTYSSVFTATPTALALHPTPRPRTRAAGRHKPGATERHGPAVTGAPLPR</sequence>
<dbReference type="Pfam" id="PF02355">
    <property type="entry name" value="SecD_SecF_C"/>
    <property type="match status" value="2"/>
</dbReference>
<protein>
    <recommendedName>
        <fullName evidence="9 10">Multifunctional fusion protein</fullName>
    </recommendedName>
    <domain>
        <recommendedName>
            <fullName evidence="9">Protein translocase subunit SecD</fullName>
        </recommendedName>
    </domain>
    <domain>
        <recommendedName>
            <fullName evidence="10">Protein-export membrane protein SecF</fullName>
        </recommendedName>
    </domain>
</protein>
<dbReference type="PANTHER" id="PTHR30081:SF1">
    <property type="entry name" value="PROTEIN TRANSLOCASE SUBUNIT SECD"/>
    <property type="match status" value="1"/>
</dbReference>
<keyword evidence="2 9" id="KW-0813">Transport</keyword>
<dbReference type="EMBL" id="JBIUYY010000018">
    <property type="protein sequence ID" value="MFJ2825471.1"/>
    <property type="molecule type" value="Genomic_DNA"/>
</dbReference>
<feature type="domain" description="SecDF P1 head subdomain" evidence="14">
    <location>
        <begin position="136"/>
        <end position="259"/>
    </location>
</feature>
<keyword evidence="5 9" id="KW-0653">Protein transport</keyword>
<evidence type="ECO:0000256" key="3">
    <source>
        <dbReference type="ARBA" id="ARBA00022475"/>
    </source>
</evidence>
<dbReference type="PRINTS" id="PR01755">
    <property type="entry name" value="SECFTRNLCASE"/>
</dbReference>
<keyword evidence="6 9" id="KW-1133">Transmembrane helix</keyword>
<dbReference type="RefSeq" id="WP_402386815.1">
    <property type="nucleotide sequence ID" value="NZ_JBIUYY010000018.1"/>
</dbReference>